<sequence>MDGVQTRPKPIRILVVDDDIGDRKQVRRALQKAPFPAELVEASELKQAITECDLQPFDCAIIDYRMPSGDGLHGISMLREKWPYMAIVMLTGQGDEQVAMDAIKRGATDYLPKGTEGSLPQVVDSAIAKMRLQRKVERQREELEMFSDVLVHDLMAPTRSIQGFGRFIQNNLRDGNLEKAATNCELVISAARRMDRLIKTLHAYTQADHLPMVEPVWMEKVVQAALQNLEAEISELVATITTDAMPEVVGHEPQLIQLLQNLIGNSLKYRSEVPIKVHVTAARQGGYWRIAVQDNGMGISEGDAQRMFDPLVRLHQSRGIDGTGLGLATCRRIITRHGGEISARPRPEGGTEVYFTLPDATDASPPADPDPVHDANPRA</sequence>
<evidence type="ECO:0000259" key="9">
    <source>
        <dbReference type="PROSITE" id="PS50110"/>
    </source>
</evidence>
<keyword evidence="4" id="KW-0808">Transferase</keyword>
<dbReference type="SUPFAM" id="SSF55874">
    <property type="entry name" value="ATPase domain of HSP90 chaperone/DNA topoisomerase II/histidine kinase"/>
    <property type="match status" value="1"/>
</dbReference>
<dbReference type="Gene3D" id="3.40.50.2300">
    <property type="match status" value="1"/>
</dbReference>
<dbReference type="InterPro" id="IPR005467">
    <property type="entry name" value="His_kinase_dom"/>
</dbReference>
<evidence type="ECO:0000256" key="4">
    <source>
        <dbReference type="ARBA" id="ARBA00022679"/>
    </source>
</evidence>
<dbReference type="InterPro" id="IPR004358">
    <property type="entry name" value="Sig_transdc_His_kin-like_C"/>
</dbReference>
<dbReference type="EMBL" id="JAGGJU010000020">
    <property type="protein sequence ID" value="MBP1853543.1"/>
    <property type="molecule type" value="Genomic_DNA"/>
</dbReference>
<dbReference type="EC" id="2.7.13.3" evidence="2"/>
<gene>
    <name evidence="10" type="ORF">J2Z17_005005</name>
</gene>
<evidence type="ECO:0000256" key="7">
    <source>
        <dbReference type="SAM" id="MobiDB-lite"/>
    </source>
</evidence>
<protein>
    <recommendedName>
        <fullName evidence="2">histidine kinase</fullName>
        <ecNumber evidence="2">2.7.13.3</ecNumber>
    </recommendedName>
</protein>
<dbReference type="InterPro" id="IPR011006">
    <property type="entry name" value="CheY-like_superfamily"/>
</dbReference>
<feature type="modified residue" description="4-aspartylphosphate" evidence="6">
    <location>
        <position position="63"/>
    </location>
</feature>
<keyword evidence="3 6" id="KW-0597">Phosphoprotein</keyword>
<evidence type="ECO:0000256" key="1">
    <source>
        <dbReference type="ARBA" id="ARBA00000085"/>
    </source>
</evidence>
<name>A0ABS4E6I7_9HYPH</name>
<evidence type="ECO:0000256" key="5">
    <source>
        <dbReference type="ARBA" id="ARBA00022777"/>
    </source>
</evidence>
<proteinExistence type="predicted"/>
<evidence type="ECO:0000313" key="11">
    <source>
        <dbReference type="Proteomes" id="UP000759443"/>
    </source>
</evidence>
<feature type="compositionally biased region" description="Basic and acidic residues" evidence="7">
    <location>
        <begin position="339"/>
        <end position="349"/>
    </location>
</feature>
<dbReference type="SUPFAM" id="SSF52172">
    <property type="entry name" value="CheY-like"/>
    <property type="match status" value="1"/>
</dbReference>
<evidence type="ECO:0000256" key="3">
    <source>
        <dbReference type="ARBA" id="ARBA00022553"/>
    </source>
</evidence>
<feature type="region of interest" description="Disordered" evidence="7">
    <location>
        <begin position="339"/>
        <end position="379"/>
    </location>
</feature>
<dbReference type="PANTHER" id="PTHR43304:SF1">
    <property type="entry name" value="PAC DOMAIN-CONTAINING PROTEIN"/>
    <property type="match status" value="1"/>
</dbReference>
<dbReference type="PROSITE" id="PS50110">
    <property type="entry name" value="RESPONSE_REGULATORY"/>
    <property type="match status" value="1"/>
</dbReference>
<dbReference type="InterPro" id="IPR003594">
    <property type="entry name" value="HATPase_dom"/>
</dbReference>
<dbReference type="InterPro" id="IPR052162">
    <property type="entry name" value="Sensor_kinase/Photoreceptor"/>
</dbReference>
<evidence type="ECO:0000256" key="6">
    <source>
        <dbReference type="PROSITE-ProRule" id="PRU00169"/>
    </source>
</evidence>
<dbReference type="Proteomes" id="UP000759443">
    <property type="component" value="Unassembled WGS sequence"/>
</dbReference>
<dbReference type="InterPro" id="IPR036890">
    <property type="entry name" value="HATPase_C_sf"/>
</dbReference>
<accession>A0ABS4E6I7</accession>
<comment type="caution">
    <text evidence="10">The sequence shown here is derived from an EMBL/GenBank/DDBJ whole genome shotgun (WGS) entry which is preliminary data.</text>
</comment>
<reference evidence="10 11" key="1">
    <citation type="submission" date="2021-03" db="EMBL/GenBank/DDBJ databases">
        <title>Genomic Encyclopedia of Type Strains, Phase IV (KMG-IV): sequencing the most valuable type-strain genomes for metagenomic binning, comparative biology and taxonomic classification.</title>
        <authorList>
            <person name="Goeker M."/>
        </authorList>
    </citation>
    <scope>NUCLEOTIDE SEQUENCE [LARGE SCALE GENOMIC DNA]</scope>
    <source>
        <strain evidence="10 11">DSM 21600</strain>
    </source>
</reference>
<keyword evidence="5 10" id="KW-0418">Kinase</keyword>
<dbReference type="RefSeq" id="WP_209949464.1">
    <property type="nucleotide sequence ID" value="NZ_JAGGJU010000020.1"/>
</dbReference>
<dbReference type="PROSITE" id="PS50109">
    <property type="entry name" value="HIS_KIN"/>
    <property type="match status" value="1"/>
</dbReference>
<feature type="domain" description="Response regulatory" evidence="9">
    <location>
        <begin position="12"/>
        <end position="128"/>
    </location>
</feature>
<dbReference type="PRINTS" id="PR00344">
    <property type="entry name" value="BCTRLSENSOR"/>
</dbReference>
<dbReference type="SMART" id="SM00448">
    <property type="entry name" value="REC"/>
    <property type="match status" value="1"/>
</dbReference>
<comment type="catalytic activity">
    <reaction evidence="1">
        <text>ATP + protein L-histidine = ADP + protein N-phospho-L-histidine.</text>
        <dbReference type="EC" id="2.7.13.3"/>
    </reaction>
</comment>
<keyword evidence="11" id="KW-1185">Reference proteome</keyword>
<feature type="compositionally biased region" description="Basic and acidic residues" evidence="7">
    <location>
        <begin position="370"/>
        <end position="379"/>
    </location>
</feature>
<dbReference type="GO" id="GO:0016301">
    <property type="term" value="F:kinase activity"/>
    <property type="evidence" value="ECO:0007669"/>
    <property type="project" value="UniProtKB-KW"/>
</dbReference>
<dbReference type="PANTHER" id="PTHR43304">
    <property type="entry name" value="PHYTOCHROME-LIKE PROTEIN CPH1"/>
    <property type="match status" value="1"/>
</dbReference>
<dbReference type="Gene3D" id="1.10.287.130">
    <property type="match status" value="1"/>
</dbReference>
<dbReference type="SMART" id="SM00387">
    <property type="entry name" value="HATPase_c"/>
    <property type="match status" value="1"/>
</dbReference>
<evidence type="ECO:0000256" key="2">
    <source>
        <dbReference type="ARBA" id="ARBA00012438"/>
    </source>
</evidence>
<evidence type="ECO:0000259" key="8">
    <source>
        <dbReference type="PROSITE" id="PS50109"/>
    </source>
</evidence>
<organism evidence="10 11">
    <name type="scientific">Rhizobium halophytocola</name>
    <dbReference type="NCBI Taxonomy" id="735519"/>
    <lineage>
        <taxon>Bacteria</taxon>
        <taxon>Pseudomonadati</taxon>
        <taxon>Pseudomonadota</taxon>
        <taxon>Alphaproteobacteria</taxon>
        <taxon>Hyphomicrobiales</taxon>
        <taxon>Rhizobiaceae</taxon>
        <taxon>Rhizobium/Agrobacterium group</taxon>
        <taxon>Rhizobium</taxon>
    </lineage>
</organism>
<dbReference type="Pfam" id="PF02518">
    <property type="entry name" value="HATPase_c"/>
    <property type="match status" value="1"/>
</dbReference>
<dbReference type="InterPro" id="IPR001789">
    <property type="entry name" value="Sig_transdc_resp-reg_receiver"/>
</dbReference>
<dbReference type="Gene3D" id="3.30.565.10">
    <property type="entry name" value="Histidine kinase-like ATPase, C-terminal domain"/>
    <property type="match status" value="1"/>
</dbReference>
<evidence type="ECO:0000313" key="10">
    <source>
        <dbReference type="EMBL" id="MBP1853543.1"/>
    </source>
</evidence>
<feature type="domain" description="Histidine kinase" evidence="8">
    <location>
        <begin position="149"/>
        <end position="361"/>
    </location>
</feature>
<dbReference type="Pfam" id="PF00072">
    <property type="entry name" value="Response_reg"/>
    <property type="match status" value="1"/>
</dbReference>